<reference evidence="1 2" key="1">
    <citation type="submission" date="2013-09" db="EMBL/GenBank/DDBJ databases">
        <title>Corchorus capsularis genome sequencing.</title>
        <authorList>
            <person name="Alam M."/>
            <person name="Haque M.S."/>
            <person name="Islam M.S."/>
            <person name="Emdad E.M."/>
            <person name="Islam M.M."/>
            <person name="Ahmed B."/>
            <person name="Halim A."/>
            <person name="Hossen Q.M.M."/>
            <person name="Hossain M.Z."/>
            <person name="Ahmed R."/>
            <person name="Khan M.M."/>
            <person name="Islam R."/>
            <person name="Rashid M.M."/>
            <person name="Khan S.A."/>
            <person name="Rahman M.S."/>
            <person name="Alam M."/>
        </authorList>
    </citation>
    <scope>NUCLEOTIDE SEQUENCE [LARGE SCALE GENOMIC DNA]</scope>
    <source>
        <strain evidence="2">cv. CVL-1</strain>
        <tissue evidence="1">Whole seedling</tissue>
    </source>
</reference>
<dbReference type="EMBL" id="AWWV01003819">
    <property type="protein sequence ID" value="OMP08371.1"/>
    <property type="molecule type" value="Genomic_DNA"/>
</dbReference>
<organism evidence="1 2">
    <name type="scientific">Corchorus capsularis</name>
    <name type="common">Jute</name>
    <dbReference type="NCBI Taxonomy" id="210143"/>
    <lineage>
        <taxon>Eukaryota</taxon>
        <taxon>Viridiplantae</taxon>
        <taxon>Streptophyta</taxon>
        <taxon>Embryophyta</taxon>
        <taxon>Tracheophyta</taxon>
        <taxon>Spermatophyta</taxon>
        <taxon>Magnoliopsida</taxon>
        <taxon>eudicotyledons</taxon>
        <taxon>Gunneridae</taxon>
        <taxon>Pentapetalae</taxon>
        <taxon>rosids</taxon>
        <taxon>malvids</taxon>
        <taxon>Malvales</taxon>
        <taxon>Malvaceae</taxon>
        <taxon>Grewioideae</taxon>
        <taxon>Apeibeae</taxon>
        <taxon>Corchorus</taxon>
    </lineage>
</organism>
<name>A0A1R3KMS5_COCAP</name>
<proteinExistence type="predicted"/>
<keyword evidence="2" id="KW-1185">Reference proteome</keyword>
<sequence length="25" mass="2751">MSPVKVFGAIPNYKRKQTKDVSLGS</sequence>
<dbReference type="Gramene" id="OMP08371">
    <property type="protein sequence ID" value="OMP08371"/>
    <property type="gene ID" value="CCACVL1_01117"/>
</dbReference>
<protein>
    <submittedName>
        <fullName evidence="1">Uncharacterized protein</fullName>
    </submittedName>
</protein>
<dbReference type="Proteomes" id="UP000188268">
    <property type="component" value="Unassembled WGS sequence"/>
</dbReference>
<feature type="non-terminal residue" evidence="1">
    <location>
        <position position="25"/>
    </location>
</feature>
<evidence type="ECO:0000313" key="1">
    <source>
        <dbReference type="EMBL" id="OMP08371.1"/>
    </source>
</evidence>
<gene>
    <name evidence="1" type="ORF">CCACVL1_01117</name>
</gene>
<accession>A0A1R3KMS5</accession>
<comment type="caution">
    <text evidence="1">The sequence shown here is derived from an EMBL/GenBank/DDBJ whole genome shotgun (WGS) entry which is preliminary data.</text>
</comment>
<evidence type="ECO:0000313" key="2">
    <source>
        <dbReference type="Proteomes" id="UP000188268"/>
    </source>
</evidence>
<dbReference type="AlphaFoldDB" id="A0A1R3KMS5"/>